<dbReference type="AlphaFoldDB" id="A0A3E1RAC7"/>
<evidence type="ECO:0000313" key="2">
    <source>
        <dbReference type="EMBL" id="RFO96297.1"/>
    </source>
</evidence>
<accession>A0A3E1RAC7</accession>
<dbReference type="EMBL" id="QFZK01000008">
    <property type="protein sequence ID" value="RFO96297.1"/>
    <property type="molecule type" value="Genomic_DNA"/>
</dbReference>
<name>A0A3E1RAC7_9BURK</name>
<comment type="caution">
    <text evidence="2">The sequence shown here is derived from an EMBL/GenBank/DDBJ whole genome shotgun (WGS) entry which is preliminary data.</text>
</comment>
<dbReference type="Proteomes" id="UP000260665">
    <property type="component" value="Unassembled WGS sequence"/>
</dbReference>
<reference evidence="2 3" key="1">
    <citation type="submission" date="2018-05" db="EMBL/GenBank/DDBJ databases">
        <title>Rhodoferax soyangensis sp.nov., isolated from an oligotrophic freshwater lake.</title>
        <authorList>
            <person name="Park M."/>
        </authorList>
    </citation>
    <scope>NUCLEOTIDE SEQUENCE [LARGE SCALE GENOMIC DNA]</scope>
    <source>
        <strain evidence="2 3">IMCC26218</strain>
    </source>
</reference>
<proteinExistence type="predicted"/>
<evidence type="ECO:0000256" key="1">
    <source>
        <dbReference type="SAM" id="MobiDB-lite"/>
    </source>
</evidence>
<gene>
    <name evidence="2" type="ORF">DIC66_13370</name>
</gene>
<evidence type="ECO:0000313" key="3">
    <source>
        <dbReference type="Proteomes" id="UP000260665"/>
    </source>
</evidence>
<organism evidence="2 3">
    <name type="scientific">Rhodoferax lacus</name>
    <dbReference type="NCBI Taxonomy" id="2184758"/>
    <lineage>
        <taxon>Bacteria</taxon>
        <taxon>Pseudomonadati</taxon>
        <taxon>Pseudomonadota</taxon>
        <taxon>Betaproteobacteria</taxon>
        <taxon>Burkholderiales</taxon>
        <taxon>Comamonadaceae</taxon>
        <taxon>Rhodoferax</taxon>
    </lineage>
</organism>
<keyword evidence="3" id="KW-1185">Reference proteome</keyword>
<sequence length="64" mass="7309">MAAESEQAINFLTTISDLLKQQRRHFDDAVVTHCIRLISDYVEEKSKENPMENNPGSTSTVRRS</sequence>
<protein>
    <submittedName>
        <fullName evidence="2">Uncharacterized protein</fullName>
    </submittedName>
</protein>
<feature type="compositionally biased region" description="Polar residues" evidence="1">
    <location>
        <begin position="51"/>
        <end position="64"/>
    </location>
</feature>
<feature type="region of interest" description="Disordered" evidence="1">
    <location>
        <begin position="43"/>
        <end position="64"/>
    </location>
</feature>